<evidence type="ECO:0000313" key="3">
    <source>
        <dbReference type="EMBL" id="TXB65178.1"/>
    </source>
</evidence>
<dbReference type="Gene3D" id="3.30.2350.10">
    <property type="entry name" value="Pseudouridine synthase"/>
    <property type="match status" value="1"/>
</dbReference>
<feature type="coiled-coil region" evidence="1">
    <location>
        <begin position="115"/>
        <end position="180"/>
    </location>
</feature>
<proteinExistence type="predicted"/>
<dbReference type="EMBL" id="VOOS01000003">
    <property type="protein sequence ID" value="TXB65178.1"/>
    <property type="molecule type" value="Genomic_DNA"/>
</dbReference>
<dbReference type="PROSITE" id="PS01129">
    <property type="entry name" value="PSI_RLU"/>
    <property type="match status" value="1"/>
</dbReference>
<comment type="caution">
    <text evidence="3">The sequence shown here is derived from an EMBL/GenBank/DDBJ whole genome shotgun (WGS) entry which is preliminary data.</text>
</comment>
<evidence type="ECO:0000313" key="4">
    <source>
        <dbReference type="Proteomes" id="UP000321721"/>
    </source>
</evidence>
<dbReference type="SUPFAM" id="SSF55120">
    <property type="entry name" value="Pseudouridine synthase"/>
    <property type="match status" value="1"/>
</dbReference>
<dbReference type="OrthoDB" id="9807829at2"/>
<feature type="domain" description="Pseudouridine synthase RsuA/RluA-like" evidence="2">
    <location>
        <begin position="361"/>
        <end position="509"/>
    </location>
</feature>
<dbReference type="PANTHER" id="PTHR21600">
    <property type="entry name" value="MITOCHONDRIAL RNA PSEUDOURIDINE SYNTHASE"/>
    <property type="match status" value="1"/>
</dbReference>
<evidence type="ECO:0000256" key="1">
    <source>
        <dbReference type="SAM" id="Coils"/>
    </source>
</evidence>
<dbReference type="CDD" id="cd02869">
    <property type="entry name" value="PseudoU_synth_RluA_like"/>
    <property type="match status" value="1"/>
</dbReference>
<dbReference type="GO" id="GO:0003723">
    <property type="term" value="F:RNA binding"/>
    <property type="evidence" value="ECO:0007669"/>
    <property type="project" value="InterPro"/>
</dbReference>
<dbReference type="GO" id="GO:0000455">
    <property type="term" value="P:enzyme-directed rRNA pseudouridine synthesis"/>
    <property type="evidence" value="ECO:0007669"/>
    <property type="project" value="TreeGrafter"/>
</dbReference>
<reference evidence="3 4" key="1">
    <citation type="submission" date="2019-08" db="EMBL/GenBank/DDBJ databases">
        <title>Genome of Vicingus serpentipes NCIMB 15042.</title>
        <authorList>
            <person name="Bowman J.P."/>
        </authorList>
    </citation>
    <scope>NUCLEOTIDE SEQUENCE [LARGE SCALE GENOMIC DNA]</scope>
    <source>
        <strain evidence="3 4">NCIMB 15042</strain>
    </source>
</reference>
<protein>
    <submittedName>
        <fullName evidence="3">RluA family pseudouridine synthase</fullName>
    </submittedName>
</protein>
<keyword evidence="4" id="KW-1185">Reference proteome</keyword>
<dbReference type="GO" id="GO:0009982">
    <property type="term" value="F:pseudouridine synthase activity"/>
    <property type="evidence" value="ECO:0007669"/>
    <property type="project" value="InterPro"/>
</dbReference>
<dbReference type="InterPro" id="IPR006145">
    <property type="entry name" value="PsdUridine_synth_RsuA/RluA"/>
</dbReference>
<dbReference type="Pfam" id="PF00849">
    <property type="entry name" value="PseudoU_synth_2"/>
    <property type="match status" value="1"/>
</dbReference>
<sequence length="556" mass="64548">MLDHCFTPFKNSISNFSLPDKFTFPFYYEPHPICILASKELQEYLINQTDLEHNFGLNEHQKGLIIGKMFGVLVVQNQKNEIGYLSAFSGKLSESNHHKKFVPPVYDILEEDGLYRTAEKEITTISNEIDEIENNSNYKNLFQELLVLKAKAKNDIEVEKNRIRERRNKRRAEIKKLKSTLSVDELADFQLKINQEGINTKFYINELAAHWENKIKLVEQRINPLQSKLDFLKNYRKEKSAKTQYEIFLEYKFLNAKKEESSLLDIFKDIIPPAGAGECALPKLLQYAFIHNLKPIAMAEFWWGASPKSEIKKHKQFYPSCIGKCKPILSHMLKGLEVDDDLLIINQGLDKKIKYVYEDEDIIIINKPNELLSVPGKKITDSVYSRILKSHPTLTGPVIVHRLDMSTSGIMIVAKNKESYKLIQQQFINRTIKKRYVAVLDGNITEKKGVIKLPLRVDVNDRPKQLVCFEYGRNAVTYWEVIETNEKYTRLYLYPVTGRTHQLRVHCAHNDGLNTPIKGDDLYGLKKDRLYLHAESITFNHPTTNKEMKFSVKPNF</sequence>
<keyword evidence="1" id="KW-0175">Coiled coil</keyword>
<dbReference type="AlphaFoldDB" id="A0A5C6RS91"/>
<dbReference type="InterPro" id="IPR050188">
    <property type="entry name" value="RluA_PseudoU_synthase"/>
</dbReference>
<dbReference type="Proteomes" id="UP000321721">
    <property type="component" value="Unassembled WGS sequence"/>
</dbReference>
<dbReference type="PANTHER" id="PTHR21600:SF89">
    <property type="entry name" value="RIBOSOMAL LARGE SUBUNIT PSEUDOURIDINE SYNTHASE A"/>
    <property type="match status" value="1"/>
</dbReference>
<organism evidence="3 4">
    <name type="scientific">Vicingus serpentipes</name>
    <dbReference type="NCBI Taxonomy" id="1926625"/>
    <lineage>
        <taxon>Bacteria</taxon>
        <taxon>Pseudomonadati</taxon>
        <taxon>Bacteroidota</taxon>
        <taxon>Flavobacteriia</taxon>
        <taxon>Flavobacteriales</taxon>
        <taxon>Vicingaceae</taxon>
        <taxon>Vicingus</taxon>
    </lineage>
</organism>
<dbReference type="InterPro" id="IPR020103">
    <property type="entry name" value="PsdUridine_synth_cat_dom_sf"/>
</dbReference>
<dbReference type="GO" id="GO:0140098">
    <property type="term" value="F:catalytic activity, acting on RNA"/>
    <property type="evidence" value="ECO:0007669"/>
    <property type="project" value="UniProtKB-ARBA"/>
</dbReference>
<name>A0A5C6RS91_9FLAO</name>
<dbReference type="RefSeq" id="WP_147099986.1">
    <property type="nucleotide sequence ID" value="NZ_VOOS01000003.1"/>
</dbReference>
<gene>
    <name evidence="3" type="ORF">FRY74_07065</name>
</gene>
<accession>A0A5C6RS91</accession>
<dbReference type="InterPro" id="IPR006224">
    <property type="entry name" value="PsdUridine_synth_RluA-like_CS"/>
</dbReference>
<evidence type="ECO:0000259" key="2">
    <source>
        <dbReference type="Pfam" id="PF00849"/>
    </source>
</evidence>